<dbReference type="PROSITE" id="PS50225">
    <property type="entry name" value="SOCS"/>
    <property type="match status" value="1"/>
</dbReference>
<accession>A0AAD9KIK2</accession>
<dbReference type="PROSITE" id="PS50088">
    <property type="entry name" value="ANK_REPEAT"/>
    <property type="match status" value="5"/>
</dbReference>
<dbReference type="CDD" id="cd03716">
    <property type="entry name" value="SOCS_ASB_like"/>
    <property type="match status" value="1"/>
</dbReference>
<name>A0AAD9KIK2_RIDPI</name>
<dbReference type="GO" id="GO:0035556">
    <property type="term" value="P:intracellular signal transduction"/>
    <property type="evidence" value="ECO:0007669"/>
    <property type="project" value="InterPro"/>
</dbReference>
<dbReference type="PROSITE" id="PS50297">
    <property type="entry name" value="ANK_REP_REGION"/>
    <property type="match status" value="4"/>
</dbReference>
<comment type="caution">
    <text evidence="5">The sequence shown here is derived from an EMBL/GenBank/DDBJ whole genome shotgun (WGS) entry which is preliminary data.</text>
</comment>
<evidence type="ECO:0000313" key="6">
    <source>
        <dbReference type="Proteomes" id="UP001209878"/>
    </source>
</evidence>
<evidence type="ECO:0000259" key="4">
    <source>
        <dbReference type="PROSITE" id="PS50225"/>
    </source>
</evidence>
<dbReference type="InterPro" id="IPR002110">
    <property type="entry name" value="Ankyrin_rpt"/>
</dbReference>
<feature type="repeat" description="ANK" evidence="3">
    <location>
        <begin position="108"/>
        <end position="140"/>
    </location>
</feature>
<keyword evidence="1" id="KW-0677">Repeat</keyword>
<dbReference type="Gene3D" id="1.25.40.20">
    <property type="entry name" value="Ankyrin repeat-containing domain"/>
    <property type="match status" value="2"/>
</dbReference>
<dbReference type="SUPFAM" id="SSF158235">
    <property type="entry name" value="SOCS box-like"/>
    <property type="match status" value="1"/>
</dbReference>
<dbReference type="Pfam" id="PF13637">
    <property type="entry name" value="Ank_4"/>
    <property type="match status" value="1"/>
</dbReference>
<proteinExistence type="predicted"/>
<dbReference type="InterPro" id="IPR036770">
    <property type="entry name" value="Ankyrin_rpt-contain_sf"/>
</dbReference>
<dbReference type="AlphaFoldDB" id="A0AAD9KIK2"/>
<dbReference type="InterPro" id="IPR036036">
    <property type="entry name" value="SOCS_box-like_dom_sf"/>
</dbReference>
<dbReference type="SMART" id="SM00248">
    <property type="entry name" value="ANK"/>
    <property type="match status" value="6"/>
</dbReference>
<evidence type="ECO:0000256" key="1">
    <source>
        <dbReference type="ARBA" id="ARBA00022737"/>
    </source>
</evidence>
<feature type="repeat" description="ANK" evidence="3">
    <location>
        <begin position="240"/>
        <end position="272"/>
    </location>
</feature>
<dbReference type="Pfam" id="PF07525">
    <property type="entry name" value="SOCS_box"/>
    <property type="match status" value="1"/>
</dbReference>
<dbReference type="InterPro" id="IPR001496">
    <property type="entry name" value="SOCS_box"/>
</dbReference>
<evidence type="ECO:0000256" key="3">
    <source>
        <dbReference type="PROSITE-ProRule" id="PRU00023"/>
    </source>
</evidence>
<dbReference type="PRINTS" id="PR01415">
    <property type="entry name" value="ANKYRIN"/>
</dbReference>
<protein>
    <recommendedName>
        <fullName evidence="4">SOCS box domain-containing protein</fullName>
    </recommendedName>
</protein>
<feature type="domain" description="SOCS box" evidence="4">
    <location>
        <begin position="428"/>
        <end position="473"/>
    </location>
</feature>
<dbReference type="Pfam" id="PF12796">
    <property type="entry name" value="Ank_2"/>
    <property type="match status" value="2"/>
</dbReference>
<organism evidence="5 6">
    <name type="scientific">Ridgeia piscesae</name>
    <name type="common">Tubeworm</name>
    <dbReference type="NCBI Taxonomy" id="27915"/>
    <lineage>
        <taxon>Eukaryota</taxon>
        <taxon>Metazoa</taxon>
        <taxon>Spiralia</taxon>
        <taxon>Lophotrochozoa</taxon>
        <taxon>Annelida</taxon>
        <taxon>Polychaeta</taxon>
        <taxon>Sedentaria</taxon>
        <taxon>Canalipalpata</taxon>
        <taxon>Sabellida</taxon>
        <taxon>Siboglinidae</taxon>
        <taxon>Ridgeia</taxon>
    </lineage>
</organism>
<sequence length="486" mass="52385">MGGCASVRPPHEKRFRRAIKLYEVGEVRSLTNLFNRNRCFESGDTPLTLAALEGHEAVVETLLGSGANVNRIDANGRCPLHIAVQQNDDETVDICLDHGADPNLLDATRMTPLSIACEKGYKKMVQKLVAAGADLNGVAGAVAPLVHAVVHGHGDCVEVLLNSGADANVSDARGTPVLQLAVASGDVFTTHLLLALRADAAGRDDHGAGLVCLASLAGAQGSVQALVNAGCGVDGYSQDDDVPPLVAAAVRGSAECIDVLLAAGAHPDTLDRRGHTPLQIAVLGVVDVERGSFYRRYFSNVYRSYSRYDPVDVVPENATRVVMSLVQGGADVARVWPSFARLFPPADDVSYEATVLAEVLVQAYGFDGLTPATLRAFITRLIAIKAYGLLKLLYSAGVDPDWQDTSVLGLNSDTAADRVMFRWVRHLRANPRRLKDLCRRRIRRHLATNVLYQVDRLPLTDELKDYVVIMDTEHYSNFDGLVDGNS</sequence>
<dbReference type="EMBL" id="JAODUO010001018">
    <property type="protein sequence ID" value="KAK2171846.1"/>
    <property type="molecule type" value="Genomic_DNA"/>
</dbReference>
<dbReference type="SMART" id="SM00969">
    <property type="entry name" value="SOCS_box"/>
    <property type="match status" value="1"/>
</dbReference>
<evidence type="ECO:0000256" key="2">
    <source>
        <dbReference type="ARBA" id="ARBA00023043"/>
    </source>
</evidence>
<dbReference type="Gene3D" id="1.10.750.20">
    <property type="entry name" value="SOCS box"/>
    <property type="match status" value="1"/>
</dbReference>
<gene>
    <name evidence="5" type="ORF">NP493_1004g00079</name>
</gene>
<dbReference type="InterPro" id="IPR051165">
    <property type="entry name" value="Multifunctional_ANK_Repeat"/>
</dbReference>
<feature type="repeat" description="ANK" evidence="3">
    <location>
        <begin position="140"/>
        <end position="172"/>
    </location>
</feature>
<feature type="repeat" description="ANK" evidence="3">
    <location>
        <begin position="75"/>
        <end position="107"/>
    </location>
</feature>
<reference evidence="5" key="1">
    <citation type="journal article" date="2023" name="Mol. Biol. Evol.">
        <title>Third-Generation Sequencing Reveals the Adaptive Role of the Epigenome in Three Deep-Sea Polychaetes.</title>
        <authorList>
            <person name="Perez M."/>
            <person name="Aroh O."/>
            <person name="Sun Y."/>
            <person name="Lan Y."/>
            <person name="Juniper S.K."/>
            <person name="Young C.R."/>
            <person name="Angers B."/>
            <person name="Qian P.Y."/>
        </authorList>
    </citation>
    <scope>NUCLEOTIDE SEQUENCE</scope>
    <source>
        <strain evidence="5">R07B-5</strain>
    </source>
</reference>
<dbReference type="PANTHER" id="PTHR24123:SF33">
    <property type="entry name" value="PROTEIN HOS4"/>
    <property type="match status" value="1"/>
</dbReference>
<evidence type="ECO:0000313" key="5">
    <source>
        <dbReference type="EMBL" id="KAK2171846.1"/>
    </source>
</evidence>
<keyword evidence="6" id="KW-1185">Reference proteome</keyword>
<dbReference type="SUPFAM" id="SSF48403">
    <property type="entry name" value="Ankyrin repeat"/>
    <property type="match status" value="1"/>
</dbReference>
<dbReference type="Proteomes" id="UP001209878">
    <property type="component" value="Unassembled WGS sequence"/>
</dbReference>
<dbReference type="PANTHER" id="PTHR24123">
    <property type="entry name" value="ANKYRIN REPEAT-CONTAINING"/>
    <property type="match status" value="1"/>
</dbReference>
<feature type="repeat" description="ANK" evidence="3">
    <location>
        <begin position="42"/>
        <end position="74"/>
    </location>
</feature>
<keyword evidence="2 3" id="KW-0040">ANK repeat</keyword>